<comment type="caution">
    <text evidence="3">The sequence shown here is derived from an EMBL/GenBank/DDBJ whole genome shotgun (WGS) entry which is preliminary data.</text>
</comment>
<reference evidence="3 4" key="1">
    <citation type="journal article" date="2020" name="Fungal Divers.">
        <title>Resolving the Mortierellaceae phylogeny through synthesis of multi-gene phylogenetics and phylogenomics.</title>
        <authorList>
            <person name="Vandepol N."/>
            <person name="Liber J."/>
            <person name="Desiro A."/>
            <person name="Na H."/>
            <person name="Kennedy M."/>
            <person name="Barry K."/>
            <person name="Grigoriev I.V."/>
            <person name="Miller A.N."/>
            <person name="O'Donnell K."/>
            <person name="Stajich J.E."/>
            <person name="Bonito G."/>
        </authorList>
    </citation>
    <scope>NUCLEOTIDE SEQUENCE [LARGE SCALE GENOMIC DNA]</scope>
    <source>
        <strain evidence="3 4">AD045</strain>
    </source>
</reference>
<feature type="coiled-coil region" evidence="1">
    <location>
        <begin position="103"/>
        <end position="165"/>
    </location>
</feature>
<evidence type="ECO:0000313" key="3">
    <source>
        <dbReference type="EMBL" id="KAG0278544.1"/>
    </source>
</evidence>
<evidence type="ECO:0000313" key="4">
    <source>
        <dbReference type="Proteomes" id="UP001194696"/>
    </source>
</evidence>
<sequence>MSTYHDPRPIEIAQANGRLRKIWVHRDPTQGISDSGDSLSSPGSLDESGEDKDEDDATTPSPPPEPVISVPAPNFNRILANLNYLTKTVNQLGTQFEGQTVQIELMSEKIEKMEAQIAALRSKNSTSKAAIKSIEDNMDMAMQNLLDMWEDNEELERELEDLLADFGRA</sequence>
<feature type="compositionally biased region" description="Low complexity" evidence="2">
    <location>
        <begin position="31"/>
        <end position="46"/>
    </location>
</feature>
<proteinExistence type="predicted"/>
<feature type="non-terminal residue" evidence="3">
    <location>
        <position position="169"/>
    </location>
</feature>
<feature type="region of interest" description="Disordered" evidence="2">
    <location>
        <begin position="23"/>
        <end position="71"/>
    </location>
</feature>
<evidence type="ECO:0000256" key="2">
    <source>
        <dbReference type="SAM" id="MobiDB-lite"/>
    </source>
</evidence>
<dbReference type="EMBL" id="JAAAIM010001439">
    <property type="protein sequence ID" value="KAG0278544.1"/>
    <property type="molecule type" value="Genomic_DNA"/>
</dbReference>
<keyword evidence="1" id="KW-0175">Coiled coil</keyword>
<protein>
    <submittedName>
        <fullName evidence="3">Uncharacterized protein</fullName>
    </submittedName>
</protein>
<keyword evidence="4" id="KW-1185">Reference proteome</keyword>
<evidence type="ECO:0000256" key="1">
    <source>
        <dbReference type="SAM" id="Coils"/>
    </source>
</evidence>
<name>A0ABQ7JKS1_9FUNG</name>
<dbReference type="Proteomes" id="UP001194696">
    <property type="component" value="Unassembled WGS sequence"/>
</dbReference>
<organism evidence="3 4">
    <name type="scientific">Linnemannia gamsii</name>
    <dbReference type="NCBI Taxonomy" id="64522"/>
    <lineage>
        <taxon>Eukaryota</taxon>
        <taxon>Fungi</taxon>
        <taxon>Fungi incertae sedis</taxon>
        <taxon>Mucoromycota</taxon>
        <taxon>Mortierellomycotina</taxon>
        <taxon>Mortierellomycetes</taxon>
        <taxon>Mortierellales</taxon>
        <taxon>Mortierellaceae</taxon>
        <taxon>Linnemannia</taxon>
    </lineage>
</organism>
<accession>A0ABQ7JKS1</accession>
<feature type="compositionally biased region" description="Acidic residues" evidence="2">
    <location>
        <begin position="47"/>
        <end position="57"/>
    </location>
</feature>
<gene>
    <name evidence="3" type="ORF">BGZ96_002338</name>
</gene>